<dbReference type="Proteomes" id="UP000828251">
    <property type="component" value="Unassembled WGS sequence"/>
</dbReference>
<evidence type="ECO:0000313" key="2">
    <source>
        <dbReference type="EMBL" id="KAH1064909.1"/>
    </source>
</evidence>
<gene>
    <name evidence="2" type="ORF">J1N35_029896</name>
</gene>
<name>A0A9D3V0X2_9ROSI</name>
<evidence type="ECO:0008006" key="4">
    <source>
        <dbReference type="Google" id="ProtNLM"/>
    </source>
</evidence>
<comment type="caution">
    <text evidence="2">The sequence shown here is derived from an EMBL/GenBank/DDBJ whole genome shotgun (WGS) entry which is preliminary data.</text>
</comment>
<dbReference type="AlphaFoldDB" id="A0A9D3V0X2"/>
<accession>A0A9D3V0X2</accession>
<protein>
    <recommendedName>
        <fullName evidence="4">Transmembrane protein</fullName>
    </recommendedName>
</protein>
<keyword evidence="1" id="KW-0812">Transmembrane</keyword>
<organism evidence="2 3">
    <name type="scientific">Gossypium stocksii</name>
    <dbReference type="NCBI Taxonomy" id="47602"/>
    <lineage>
        <taxon>Eukaryota</taxon>
        <taxon>Viridiplantae</taxon>
        <taxon>Streptophyta</taxon>
        <taxon>Embryophyta</taxon>
        <taxon>Tracheophyta</taxon>
        <taxon>Spermatophyta</taxon>
        <taxon>Magnoliopsida</taxon>
        <taxon>eudicotyledons</taxon>
        <taxon>Gunneridae</taxon>
        <taxon>Pentapetalae</taxon>
        <taxon>rosids</taxon>
        <taxon>malvids</taxon>
        <taxon>Malvales</taxon>
        <taxon>Malvaceae</taxon>
        <taxon>Malvoideae</taxon>
        <taxon>Gossypium</taxon>
    </lineage>
</organism>
<keyword evidence="3" id="KW-1185">Reference proteome</keyword>
<keyword evidence="1" id="KW-1133">Transmembrane helix</keyword>
<evidence type="ECO:0000313" key="3">
    <source>
        <dbReference type="Proteomes" id="UP000828251"/>
    </source>
</evidence>
<dbReference type="EMBL" id="JAIQCV010000009">
    <property type="protein sequence ID" value="KAH1064909.1"/>
    <property type="molecule type" value="Genomic_DNA"/>
</dbReference>
<feature type="transmembrane region" description="Helical" evidence="1">
    <location>
        <begin position="27"/>
        <end position="47"/>
    </location>
</feature>
<sequence length="122" mass="14225">MKSFLFGYICLSKPYILIFIFKYNYLIFNNCIHLLLASSLFSFIGFLSMTSRCLRSTVASKKTQVTKIVGFGNLIMEEGIANMKLMDEEEEEFNEESAMVEWNYQYCLVGRCLTDSMLIFKR</sequence>
<feature type="transmembrane region" description="Helical" evidence="1">
    <location>
        <begin position="5"/>
        <end position="21"/>
    </location>
</feature>
<proteinExistence type="predicted"/>
<evidence type="ECO:0000256" key="1">
    <source>
        <dbReference type="SAM" id="Phobius"/>
    </source>
</evidence>
<reference evidence="2 3" key="1">
    <citation type="journal article" date="2021" name="Plant Biotechnol. J.">
        <title>Multi-omics assisted identification of the key and species-specific regulatory components of drought-tolerant mechanisms in Gossypium stocksii.</title>
        <authorList>
            <person name="Yu D."/>
            <person name="Ke L."/>
            <person name="Zhang D."/>
            <person name="Wu Y."/>
            <person name="Sun Y."/>
            <person name="Mei J."/>
            <person name="Sun J."/>
            <person name="Sun Y."/>
        </authorList>
    </citation>
    <scope>NUCLEOTIDE SEQUENCE [LARGE SCALE GENOMIC DNA]</scope>
    <source>
        <strain evidence="3">cv. E1</strain>
        <tissue evidence="2">Leaf</tissue>
    </source>
</reference>
<keyword evidence="1" id="KW-0472">Membrane</keyword>